<dbReference type="OrthoDB" id="6013626at2"/>
<organism evidence="4 5">
    <name type="scientific">Arenimonas oryziterrae DSM 21050 = YC6267</name>
    <dbReference type="NCBI Taxonomy" id="1121015"/>
    <lineage>
        <taxon>Bacteria</taxon>
        <taxon>Pseudomonadati</taxon>
        <taxon>Pseudomonadota</taxon>
        <taxon>Gammaproteobacteria</taxon>
        <taxon>Lysobacterales</taxon>
        <taxon>Lysobacteraceae</taxon>
        <taxon>Arenimonas</taxon>
    </lineage>
</organism>
<dbReference type="InterPro" id="IPR051172">
    <property type="entry name" value="Chlamydia_OmcB"/>
</dbReference>
<protein>
    <recommendedName>
        <fullName evidence="6">DUF11 domain-containing protein</fullName>
    </recommendedName>
</protein>
<reference evidence="4 5" key="1">
    <citation type="submission" date="2013-09" db="EMBL/GenBank/DDBJ databases">
        <title>Genome sequencing of Arenimonas oryziterrae.</title>
        <authorList>
            <person name="Chen F."/>
            <person name="Wang G."/>
        </authorList>
    </citation>
    <scope>NUCLEOTIDE SEQUENCE [LARGE SCALE GENOMIC DNA]</scope>
    <source>
        <strain evidence="4 5">YC6267</strain>
    </source>
</reference>
<dbReference type="Gene3D" id="2.60.40.10">
    <property type="entry name" value="Immunoglobulins"/>
    <property type="match status" value="1"/>
</dbReference>
<dbReference type="InterPro" id="IPR013783">
    <property type="entry name" value="Ig-like_fold"/>
</dbReference>
<dbReference type="EMBL" id="AVCI01000027">
    <property type="protein sequence ID" value="KFN41732.1"/>
    <property type="molecule type" value="Genomic_DNA"/>
</dbReference>
<dbReference type="Pfam" id="PF24346">
    <property type="entry name" value="DUF7507"/>
    <property type="match status" value="2"/>
</dbReference>
<evidence type="ECO:0008006" key="6">
    <source>
        <dbReference type="Google" id="ProtNLM"/>
    </source>
</evidence>
<feature type="non-terminal residue" evidence="4">
    <location>
        <position position="1"/>
    </location>
</feature>
<sequence>TDNTGNGGTANPSADVSVNKTLVTAGPYLAGQSISYSLVVTNNGPSTATAINVSDTPTNLSITSVTGACTAFPCTIPSLTSGSTATITVNATIIAAGAFDNSATATGAENDPVPANNTDNTGNGGNASPSADVAINKTLLTAGPFTLGQVINYTLVVSNNGPSTATAINVTDTPTNLAITSVTGACAALPCTIASLTSGSSATLNVAATITAVGAFNNSATATGAESDPVPANNTDNTGNGGFVGPSPSLTLAKSASTPTYNTVGQVVNYSYVVTNTGNVLISGIAITDDKIPTVTCPVTTLAPNAGTTCTGSYTITLADLNAGSVTNNASVNGTPTAGSLSPATDSETVTAVQSPSMTVDKSNPTNADNDASGTVSINDVLTYVVTATNSGNITLTNVVVSDPQLTPTSNTCASVVPGATCVLTGTHLVTLADVTAGSIVNTATGDSDQTAPVTDTVTTPTAALAIVANDDTG</sequence>
<dbReference type="eggNOG" id="COG1361">
    <property type="taxonomic scope" value="Bacteria"/>
</dbReference>
<dbReference type="RefSeq" id="WP_034219410.1">
    <property type="nucleotide sequence ID" value="NZ_AVCI01000027.1"/>
</dbReference>
<dbReference type="InterPro" id="IPR055354">
    <property type="entry name" value="DUF7507"/>
</dbReference>
<feature type="domain" description="DUF11" evidence="2">
    <location>
        <begin position="132"/>
        <end position="237"/>
    </location>
</feature>
<name>A0A091ARF0_9GAMM</name>
<dbReference type="PANTHER" id="PTHR34819">
    <property type="entry name" value="LARGE CYSTEINE-RICH PERIPLASMIC PROTEIN OMCB"/>
    <property type="match status" value="1"/>
</dbReference>
<evidence type="ECO:0000256" key="1">
    <source>
        <dbReference type="SAM" id="MobiDB-lite"/>
    </source>
</evidence>
<gene>
    <name evidence="4" type="ORF">N789_14790</name>
</gene>
<dbReference type="PROSITE" id="PS00018">
    <property type="entry name" value="EF_HAND_1"/>
    <property type="match status" value="1"/>
</dbReference>
<feature type="domain" description="DUF7507" evidence="3">
    <location>
        <begin position="355"/>
        <end position="455"/>
    </location>
</feature>
<dbReference type="Proteomes" id="UP000029385">
    <property type="component" value="Unassembled WGS sequence"/>
</dbReference>
<proteinExistence type="predicted"/>
<dbReference type="InterPro" id="IPR001434">
    <property type="entry name" value="OmcB-like_DUF11"/>
</dbReference>
<dbReference type="AlphaFoldDB" id="A0A091ARF0"/>
<dbReference type="Pfam" id="PF01345">
    <property type="entry name" value="DUF11"/>
    <property type="match status" value="2"/>
</dbReference>
<comment type="caution">
    <text evidence="4">The sequence shown here is derived from an EMBL/GenBank/DDBJ whole genome shotgun (WGS) entry which is preliminary data.</text>
</comment>
<evidence type="ECO:0000313" key="5">
    <source>
        <dbReference type="Proteomes" id="UP000029385"/>
    </source>
</evidence>
<dbReference type="NCBIfam" id="TIGR01451">
    <property type="entry name" value="B_ant_repeat"/>
    <property type="match status" value="3"/>
</dbReference>
<feature type="non-terminal residue" evidence="4">
    <location>
        <position position="474"/>
    </location>
</feature>
<feature type="domain" description="DUF7507" evidence="3">
    <location>
        <begin position="247"/>
        <end position="340"/>
    </location>
</feature>
<evidence type="ECO:0000259" key="2">
    <source>
        <dbReference type="Pfam" id="PF01345"/>
    </source>
</evidence>
<evidence type="ECO:0000313" key="4">
    <source>
        <dbReference type="EMBL" id="KFN41732.1"/>
    </source>
</evidence>
<feature type="region of interest" description="Disordered" evidence="1">
    <location>
        <begin position="105"/>
        <end position="129"/>
    </location>
</feature>
<evidence type="ECO:0000259" key="3">
    <source>
        <dbReference type="Pfam" id="PF24346"/>
    </source>
</evidence>
<feature type="domain" description="DUF11" evidence="2">
    <location>
        <begin position="15"/>
        <end position="120"/>
    </location>
</feature>
<accession>A0A091ARF0</accession>
<dbReference type="InterPro" id="IPR018247">
    <property type="entry name" value="EF_Hand_1_Ca_BS"/>
</dbReference>
<keyword evidence="5" id="KW-1185">Reference proteome</keyword>
<feature type="region of interest" description="Disordered" evidence="1">
    <location>
        <begin position="221"/>
        <end position="246"/>
    </location>
</feature>
<dbReference type="InterPro" id="IPR047589">
    <property type="entry name" value="DUF11_rpt"/>
</dbReference>